<protein>
    <recommendedName>
        <fullName evidence="1">Dinitrogenase iron-molybdenum cofactor biosynthesis domain-containing protein</fullName>
    </recommendedName>
</protein>
<dbReference type="Pfam" id="PF02579">
    <property type="entry name" value="Nitro_FeMo-Co"/>
    <property type="match status" value="1"/>
</dbReference>
<dbReference type="InterPro" id="IPR003731">
    <property type="entry name" value="Di-Nase_FeMo-co_biosynth"/>
</dbReference>
<dbReference type="EMBL" id="CP015518">
    <property type="protein sequence ID" value="APG24405.1"/>
    <property type="molecule type" value="Genomic_DNA"/>
</dbReference>
<dbReference type="AlphaFoldDB" id="A0A1L3GEZ5"/>
<reference evidence="2 3" key="1">
    <citation type="journal article" date="2017" name="Genome Announc.">
        <title>Complete Genome Sequences of Two Acetylene-Fermenting Pelobacter acetylenicus Strains.</title>
        <authorList>
            <person name="Sutton J.M."/>
            <person name="Baesman S.M."/>
            <person name="Fierst J.L."/>
            <person name="Poret-Peterson A.T."/>
            <person name="Oremland R.S."/>
            <person name="Dunlap D.S."/>
            <person name="Akob D.M."/>
        </authorList>
    </citation>
    <scope>NUCLEOTIDE SEQUENCE [LARGE SCALE GENOMIC DNA]</scope>
    <source>
        <strain evidence="2 3">DSM 3247</strain>
    </source>
</reference>
<keyword evidence="3" id="KW-1185">Reference proteome</keyword>
<accession>A0A1L3GEZ5</accession>
<name>A0A1L3GEZ5_SYNAC</name>
<evidence type="ECO:0000313" key="3">
    <source>
        <dbReference type="Proteomes" id="UP000182264"/>
    </source>
</evidence>
<dbReference type="InterPro" id="IPR036105">
    <property type="entry name" value="DiNase_FeMo-co_biosyn_sf"/>
</dbReference>
<evidence type="ECO:0000313" key="2">
    <source>
        <dbReference type="EMBL" id="APG24405.1"/>
    </source>
</evidence>
<proteinExistence type="predicted"/>
<feature type="domain" description="Dinitrogenase iron-molybdenum cofactor biosynthesis" evidence="1">
    <location>
        <begin position="10"/>
        <end position="96"/>
    </location>
</feature>
<gene>
    <name evidence="2" type="ORF">A7E75_04670</name>
</gene>
<organism evidence="2 3">
    <name type="scientific">Syntrophotalea acetylenica</name>
    <name type="common">Pelobacter acetylenicus</name>
    <dbReference type="NCBI Taxonomy" id="29542"/>
    <lineage>
        <taxon>Bacteria</taxon>
        <taxon>Pseudomonadati</taxon>
        <taxon>Thermodesulfobacteriota</taxon>
        <taxon>Desulfuromonadia</taxon>
        <taxon>Desulfuromonadales</taxon>
        <taxon>Syntrophotaleaceae</taxon>
        <taxon>Syntrophotalea</taxon>
    </lineage>
</organism>
<dbReference type="Proteomes" id="UP000182264">
    <property type="component" value="Chromosome"/>
</dbReference>
<evidence type="ECO:0000259" key="1">
    <source>
        <dbReference type="Pfam" id="PF02579"/>
    </source>
</evidence>
<dbReference type="KEGG" id="pace:A6070_13315"/>
<dbReference type="OrthoDB" id="280278at2"/>
<dbReference type="STRING" id="29542.A6070_13315"/>
<dbReference type="Gene3D" id="3.30.420.130">
    <property type="entry name" value="Dinitrogenase iron-molybdenum cofactor biosynthesis domain"/>
    <property type="match status" value="1"/>
</dbReference>
<dbReference type="RefSeq" id="WP_072286244.1">
    <property type="nucleotide sequence ID" value="NZ_CP015455.1"/>
</dbReference>
<dbReference type="SUPFAM" id="SSF53146">
    <property type="entry name" value="Nitrogenase accessory factor-like"/>
    <property type="match status" value="1"/>
</dbReference>
<sequence>MKIAVTIWKKRVSPLFEAARSLLIADTAQHTVVSMNTCPIPPELPHFRAARLAELGVEVLICGAISRPQAILLQAYGIRVLSDITGRAEAALAAFLDDRLALHTHTDDHHQAGKTT</sequence>